<protein>
    <submittedName>
        <fullName evidence="1">Uncharacterized protein</fullName>
    </submittedName>
</protein>
<name>A0A0C3B382_SERVB</name>
<dbReference type="Proteomes" id="UP000054097">
    <property type="component" value="Unassembled WGS sequence"/>
</dbReference>
<proteinExistence type="predicted"/>
<accession>A0A0C3B382</accession>
<organism evidence="1 2">
    <name type="scientific">Serendipita vermifera MAFF 305830</name>
    <dbReference type="NCBI Taxonomy" id="933852"/>
    <lineage>
        <taxon>Eukaryota</taxon>
        <taxon>Fungi</taxon>
        <taxon>Dikarya</taxon>
        <taxon>Basidiomycota</taxon>
        <taxon>Agaricomycotina</taxon>
        <taxon>Agaricomycetes</taxon>
        <taxon>Sebacinales</taxon>
        <taxon>Serendipitaceae</taxon>
        <taxon>Serendipita</taxon>
    </lineage>
</organism>
<gene>
    <name evidence="1" type="ORF">M408DRAFT_330555</name>
</gene>
<keyword evidence="2" id="KW-1185">Reference proteome</keyword>
<dbReference type="AlphaFoldDB" id="A0A0C3B382"/>
<evidence type="ECO:0000313" key="1">
    <source>
        <dbReference type="EMBL" id="KIM26624.1"/>
    </source>
</evidence>
<sequence length="150" mass="17413">MLKEDVPFTPRIIHIDVLTSEVPEDDLEAFGMKLPLWSKVEELHLKVVGDFPCLNFVVVDGISGVSPRGCYPKLHSITVLSPIVPEDDEDSKYIPKETLIEEMEEILKRRRSNKDLAPLQKLEVGWYVQWGDDYAESEWKVVEWDDCLRW</sequence>
<reference evidence="1 2" key="1">
    <citation type="submission" date="2014-04" db="EMBL/GenBank/DDBJ databases">
        <authorList>
            <consortium name="DOE Joint Genome Institute"/>
            <person name="Kuo A."/>
            <person name="Zuccaro A."/>
            <person name="Kohler A."/>
            <person name="Nagy L.G."/>
            <person name="Floudas D."/>
            <person name="Copeland A."/>
            <person name="Barry K.W."/>
            <person name="Cichocki N."/>
            <person name="Veneault-Fourrey C."/>
            <person name="LaButti K."/>
            <person name="Lindquist E.A."/>
            <person name="Lipzen A."/>
            <person name="Lundell T."/>
            <person name="Morin E."/>
            <person name="Murat C."/>
            <person name="Sun H."/>
            <person name="Tunlid A."/>
            <person name="Henrissat B."/>
            <person name="Grigoriev I.V."/>
            <person name="Hibbett D.S."/>
            <person name="Martin F."/>
            <person name="Nordberg H.P."/>
            <person name="Cantor M.N."/>
            <person name="Hua S.X."/>
        </authorList>
    </citation>
    <scope>NUCLEOTIDE SEQUENCE [LARGE SCALE GENOMIC DNA]</scope>
    <source>
        <strain evidence="1 2">MAFF 305830</strain>
    </source>
</reference>
<dbReference type="HOGENOM" id="CLU_1741701_0_0_1"/>
<reference evidence="2" key="2">
    <citation type="submission" date="2015-01" db="EMBL/GenBank/DDBJ databases">
        <title>Evolutionary Origins and Diversification of the Mycorrhizal Mutualists.</title>
        <authorList>
            <consortium name="DOE Joint Genome Institute"/>
            <consortium name="Mycorrhizal Genomics Consortium"/>
            <person name="Kohler A."/>
            <person name="Kuo A."/>
            <person name="Nagy L.G."/>
            <person name="Floudas D."/>
            <person name="Copeland A."/>
            <person name="Barry K.W."/>
            <person name="Cichocki N."/>
            <person name="Veneault-Fourrey C."/>
            <person name="LaButti K."/>
            <person name="Lindquist E.A."/>
            <person name="Lipzen A."/>
            <person name="Lundell T."/>
            <person name="Morin E."/>
            <person name="Murat C."/>
            <person name="Riley R."/>
            <person name="Ohm R."/>
            <person name="Sun H."/>
            <person name="Tunlid A."/>
            <person name="Henrissat B."/>
            <person name="Grigoriev I.V."/>
            <person name="Hibbett D.S."/>
            <person name="Martin F."/>
        </authorList>
    </citation>
    <scope>NUCLEOTIDE SEQUENCE [LARGE SCALE GENOMIC DNA]</scope>
    <source>
        <strain evidence="2">MAFF 305830</strain>
    </source>
</reference>
<evidence type="ECO:0000313" key="2">
    <source>
        <dbReference type="Proteomes" id="UP000054097"/>
    </source>
</evidence>
<dbReference type="EMBL" id="KN824305">
    <property type="protein sequence ID" value="KIM26624.1"/>
    <property type="molecule type" value="Genomic_DNA"/>
</dbReference>